<dbReference type="AlphaFoldDB" id="A0A1M7HS16"/>
<proteinExistence type="predicted"/>
<sequence length="180" mass="20774">MKRIASLFLIVTLFYNVLGFYIMFAEQQEQVWVTAMEKTDNSNFEIIEIKITPYAYVVDSGIEDANEDFVIHNKTYHVFKKRIQNNVLQLYCLKSAHNEALNKDLKKIVDSQLFDDNSNKENPSKKLMKSFIQDYIQGNTIVFISTSIKLVSPVTLNSYPPQKNLLSGYFTTNDPPPDMV</sequence>
<dbReference type="STRING" id="29534.SAMN05444366_2845"/>
<gene>
    <name evidence="1" type="ORF">SAMN05444366_2845</name>
</gene>
<evidence type="ECO:0000313" key="1">
    <source>
        <dbReference type="EMBL" id="SHM31199.1"/>
    </source>
</evidence>
<name>A0A1M7HS16_9FLAO</name>
<dbReference type="EMBL" id="FRBY01000004">
    <property type="protein sequence ID" value="SHM31199.1"/>
    <property type="molecule type" value="Genomic_DNA"/>
</dbReference>
<dbReference type="OrthoDB" id="1342881at2"/>
<reference evidence="2" key="1">
    <citation type="submission" date="2016-11" db="EMBL/GenBank/DDBJ databases">
        <authorList>
            <person name="Varghese N."/>
            <person name="Submissions S."/>
        </authorList>
    </citation>
    <scope>NUCLEOTIDE SEQUENCE [LARGE SCALE GENOMIC DNA]</scope>
    <source>
        <strain evidence="2">DSM 1811</strain>
    </source>
</reference>
<evidence type="ECO:0000313" key="2">
    <source>
        <dbReference type="Proteomes" id="UP000184121"/>
    </source>
</evidence>
<dbReference type="Proteomes" id="UP000184121">
    <property type="component" value="Unassembled WGS sequence"/>
</dbReference>
<organism evidence="1 2">
    <name type="scientific">Flavobacterium saccharophilum</name>
    <dbReference type="NCBI Taxonomy" id="29534"/>
    <lineage>
        <taxon>Bacteria</taxon>
        <taxon>Pseudomonadati</taxon>
        <taxon>Bacteroidota</taxon>
        <taxon>Flavobacteriia</taxon>
        <taxon>Flavobacteriales</taxon>
        <taxon>Flavobacteriaceae</taxon>
        <taxon>Flavobacterium</taxon>
    </lineage>
</organism>
<accession>A0A1M7HS16</accession>
<protein>
    <submittedName>
        <fullName evidence="1">Uncharacterized protein</fullName>
    </submittedName>
</protein>
<keyword evidence="2" id="KW-1185">Reference proteome</keyword>
<dbReference type="RefSeq" id="WP_072973449.1">
    <property type="nucleotide sequence ID" value="NZ_FRBY01000004.1"/>
</dbReference>